<accession>A0ABS2M159</accession>
<proteinExistence type="predicted"/>
<gene>
    <name evidence="1" type="ORF">JOD64_005369</name>
</gene>
<sequence>MLDPLEVHVVTFADEDHRFALVVADLICVNVDVVDRIRTAMRNVGVQSCWVAATHTHASPEAGCSPGGEATPRHVADRLEAATLVAVRSAMASERAARLDSARTLVPKLAGHRNIADPGPLDIPVDTIVVTAGTNVVGLVVVSPVHPTILPADNNQVSADLNGGIRRALSTPDRWVVVATGAAGDISTRHTRQGRGLDEVDRLGAWLADRVEPVSPRVSRGTPTPVRPPVSRTVALAPKQRAELQAAVRQVPPPKNQDERIHRVLQQGLRIAEEQAARQRTEPYVIDVEAVDLDGITMVAVPGELFLELGETIRSAAADQARKTVVLGYTNGYLGYLPTRDTQPCYETYASPVTSGSGEIIVEAAVETAVEAVRNREQPRRISA</sequence>
<comment type="caution">
    <text evidence="1">The sequence shown here is derived from an EMBL/GenBank/DDBJ whole genome shotgun (WGS) entry which is preliminary data.</text>
</comment>
<dbReference type="Proteomes" id="UP000764837">
    <property type="component" value="Unassembled WGS sequence"/>
</dbReference>
<evidence type="ECO:0000313" key="1">
    <source>
        <dbReference type="EMBL" id="MBM7494147.1"/>
    </source>
</evidence>
<evidence type="ECO:0008006" key="3">
    <source>
        <dbReference type="Google" id="ProtNLM"/>
    </source>
</evidence>
<dbReference type="EMBL" id="JAFBBP010000001">
    <property type="protein sequence ID" value="MBM7494147.1"/>
    <property type="molecule type" value="Genomic_DNA"/>
</dbReference>
<organism evidence="1 2">
    <name type="scientific">Micromonospora luteifusca</name>
    <dbReference type="NCBI Taxonomy" id="709860"/>
    <lineage>
        <taxon>Bacteria</taxon>
        <taxon>Bacillati</taxon>
        <taxon>Actinomycetota</taxon>
        <taxon>Actinomycetes</taxon>
        <taxon>Micromonosporales</taxon>
        <taxon>Micromonosporaceae</taxon>
        <taxon>Micromonospora</taxon>
    </lineage>
</organism>
<dbReference type="RefSeq" id="WP_204944762.1">
    <property type="nucleotide sequence ID" value="NZ_JAFBBP010000001.1"/>
</dbReference>
<protein>
    <recommendedName>
        <fullName evidence="3">Neutral/alkaline non-lysosomal ceramidase N-terminal domain-containing protein</fullName>
    </recommendedName>
</protein>
<reference evidence="1 2" key="1">
    <citation type="submission" date="2021-01" db="EMBL/GenBank/DDBJ databases">
        <title>Sequencing the genomes of 1000 actinobacteria strains.</title>
        <authorList>
            <person name="Klenk H.-P."/>
        </authorList>
    </citation>
    <scope>NUCLEOTIDE SEQUENCE [LARGE SCALE GENOMIC DNA]</scope>
    <source>
        <strain evidence="1 2">DSM 100204</strain>
    </source>
</reference>
<keyword evidence="2" id="KW-1185">Reference proteome</keyword>
<name>A0ABS2M159_9ACTN</name>
<evidence type="ECO:0000313" key="2">
    <source>
        <dbReference type="Proteomes" id="UP000764837"/>
    </source>
</evidence>